<dbReference type="InterPro" id="IPR022037">
    <property type="entry name" value="DUF3606"/>
</dbReference>
<protein>
    <submittedName>
        <fullName evidence="2">DUF3606 domain-containing protein</fullName>
    </submittedName>
    <submittedName>
        <fullName evidence="1">Uncharacterized protein DUF3606</fullName>
    </submittedName>
</protein>
<comment type="caution">
    <text evidence="1">The sequence shown here is derived from an EMBL/GenBank/DDBJ whole genome shotgun (WGS) entry which is preliminary data.</text>
</comment>
<dbReference type="Pfam" id="PF12244">
    <property type="entry name" value="DUF3606"/>
    <property type="match status" value="1"/>
</dbReference>
<evidence type="ECO:0000313" key="3">
    <source>
        <dbReference type="Proteomes" id="UP000273898"/>
    </source>
</evidence>
<dbReference type="Proteomes" id="UP000297429">
    <property type="component" value="Unassembled WGS sequence"/>
</dbReference>
<reference evidence="2 4" key="2">
    <citation type="submission" date="2019-03" db="EMBL/GenBank/DDBJ databases">
        <authorList>
            <person name="He R.-H."/>
        </authorList>
    </citation>
    <scope>NUCLEOTIDE SEQUENCE [LARGE SCALE GENOMIC DNA]</scope>
    <source>
        <strain evidence="2 4">DSM 19624</strain>
    </source>
</reference>
<sequence length="92" mass="10930">MKTKKKIFCFYMVLTKIIKMENQLNSMNARKEFIEIADEQDRNYWAARLGISTETLKSAVKALHSMEFSKLKEYFTMEKIKSGSTYQRFVNQ</sequence>
<dbReference type="AlphaFoldDB" id="A0A497YBT3"/>
<name>A0A497YBT3_9SPHI</name>
<evidence type="ECO:0000313" key="2">
    <source>
        <dbReference type="EMBL" id="TFB31919.1"/>
    </source>
</evidence>
<proteinExistence type="predicted"/>
<evidence type="ECO:0000313" key="1">
    <source>
        <dbReference type="EMBL" id="RLJ80665.1"/>
    </source>
</evidence>
<accession>A0A497YBT3</accession>
<dbReference type="EMBL" id="SOPX01000002">
    <property type="protein sequence ID" value="TFB31919.1"/>
    <property type="molecule type" value="Genomic_DNA"/>
</dbReference>
<dbReference type="EMBL" id="RCCK01000010">
    <property type="protein sequence ID" value="RLJ80665.1"/>
    <property type="molecule type" value="Genomic_DNA"/>
</dbReference>
<evidence type="ECO:0000313" key="4">
    <source>
        <dbReference type="Proteomes" id="UP000297429"/>
    </source>
</evidence>
<organism evidence="1 3">
    <name type="scientific">Pedobacter alluvionis</name>
    <dbReference type="NCBI Taxonomy" id="475253"/>
    <lineage>
        <taxon>Bacteria</taxon>
        <taxon>Pseudomonadati</taxon>
        <taxon>Bacteroidota</taxon>
        <taxon>Sphingobacteriia</taxon>
        <taxon>Sphingobacteriales</taxon>
        <taxon>Sphingobacteriaceae</taxon>
        <taxon>Pedobacter</taxon>
    </lineage>
</organism>
<gene>
    <name evidence="1" type="ORF">BCL90_1457</name>
    <name evidence="2" type="ORF">E3V97_15225</name>
</gene>
<reference evidence="1 3" key="1">
    <citation type="submission" date="2018-10" db="EMBL/GenBank/DDBJ databases">
        <title>Genomic Encyclopedia of Archaeal and Bacterial Type Strains, Phase II (KMG-II): from individual species to whole genera.</title>
        <authorList>
            <person name="Goeker M."/>
        </authorList>
    </citation>
    <scope>NUCLEOTIDE SEQUENCE [LARGE SCALE GENOMIC DNA]</scope>
    <source>
        <strain evidence="1 3">DSM 19624</strain>
    </source>
</reference>
<keyword evidence="4" id="KW-1185">Reference proteome</keyword>
<dbReference type="Proteomes" id="UP000273898">
    <property type="component" value="Unassembled WGS sequence"/>
</dbReference>
<dbReference type="OrthoDB" id="772724at2"/>